<evidence type="ECO:0000313" key="13">
    <source>
        <dbReference type="Proteomes" id="UP000218231"/>
    </source>
</evidence>
<keyword evidence="7 8" id="KW-0407">Ion channel</keyword>
<feature type="compositionally biased region" description="Polar residues" evidence="9">
    <location>
        <begin position="249"/>
        <end position="261"/>
    </location>
</feature>
<feature type="transmembrane region" description="Helical" evidence="10">
    <location>
        <begin position="604"/>
        <end position="625"/>
    </location>
</feature>
<feature type="region of interest" description="Disordered" evidence="9">
    <location>
        <begin position="238"/>
        <end position="266"/>
    </location>
</feature>
<sequence>MVAIYAVMGAMMFKSIESPYEDRFQGHVKNDTENLVLELYESINAKMVIEEHEVKIFAHSLLMDYSKILVDAVNYEGYDEKYDDEPRCQWTFSGALLYSITVFTTIGYGHITTKTMQGQILTIIYAILGIPLMLLCLANIAETLAQIFTYFYFKVCCAYCRWQKNKRRVRRAALSFRYHPNAAVNVKRVHSQRSNQRYNTVKRNVSLNRVPRGKYSDSRSVKSFGKLNERSYETPRFETMSLPGKRKISQTSRSPNGTLKNSAFPRRYHLQKSNTAVNMEQLLAHQQEIDKGKRRQRGRHAVSESPARETYKGGLLVRAHQEEEGVLDLKTYGGSPAAFHDLVSGSHSGERRHGSFRSRRRDESSSAVPNVVISRSRDSNNDGGGKGSDIEKTEETSLSFTDDEDLDRRVQAPRDLQPIHRDQGLMMSASGTSYSGDRDRMGDIRMHPVVGSHKQPSMDSSTSRRYSSLRAQTLETSIQKSMRSRVKEVYNIFPTTLHPITHFLKTLNLQIVLKTTSLLFAYYTQKYSHNLNARLSRLHEFDGRSYKSERSERSDEMSLHSLRRQGYSRNDKMPVSVGICIVIAFISGGAALFSWWEGWSAFNGAYYCFITLSTIGFGDIGKFYIFKLDLQV</sequence>
<dbReference type="SUPFAM" id="SSF81324">
    <property type="entry name" value="Voltage-gated potassium channels"/>
    <property type="match status" value="2"/>
</dbReference>
<dbReference type="AlphaFoldDB" id="A0A2A2JBG0"/>
<dbReference type="PRINTS" id="PR01333">
    <property type="entry name" value="2POREKCHANEL"/>
</dbReference>
<dbReference type="STRING" id="2018661.A0A2A2JBG0"/>
<evidence type="ECO:0000256" key="10">
    <source>
        <dbReference type="SAM" id="Phobius"/>
    </source>
</evidence>
<evidence type="ECO:0000256" key="9">
    <source>
        <dbReference type="SAM" id="MobiDB-lite"/>
    </source>
</evidence>
<dbReference type="GO" id="GO:0030322">
    <property type="term" value="P:stabilization of membrane potential"/>
    <property type="evidence" value="ECO:0007669"/>
    <property type="project" value="TreeGrafter"/>
</dbReference>
<feature type="domain" description="Potassium channel" evidence="11">
    <location>
        <begin position="86"/>
        <end position="145"/>
    </location>
</feature>
<evidence type="ECO:0000256" key="2">
    <source>
        <dbReference type="ARBA" id="ARBA00022448"/>
    </source>
</evidence>
<keyword evidence="3 8" id="KW-0812">Transmembrane</keyword>
<feature type="region of interest" description="Disordered" evidence="9">
    <location>
        <begin position="287"/>
        <end position="314"/>
    </location>
</feature>
<keyword evidence="6 10" id="KW-0472">Membrane</keyword>
<feature type="region of interest" description="Disordered" evidence="9">
    <location>
        <begin position="340"/>
        <end position="436"/>
    </location>
</feature>
<dbReference type="Pfam" id="PF07885">
    <property type="entry name" value="Ion_trans_2"/>
    <property type="match status" value="2"/>
</dbReference>
<gene>
    <name evidence="12" type="ORF">WR25_10796</name>
</gene>
<evidence type="ECO:0000256" key="7">
    <source>
        <dbReference type="ARBA" id="ARBA00023303"/>
    </source>
</evidence>
<proteinExistence type="inferred from homology"/>
<evidence type="ECO:0000256" key="6">
    <source>
        <dbReference type="ARBA" id="ARBA00023136"/>
    </source>
</evidence>
<dbReference type="Proteomes" id="UP000218231">
    <property type="component" value="Unassembled WGS sequence"/>
</dbReference>
<feature type="transmembrane region" description="Helical" evidence="10">
    <location>
        <begin position="573"/>
        <end position="592"/>
    </location>
</feature>
<name>A0A2A2JBG0_9BILA</name>
<dbReference type="GO" id="GO:0005886">
    <property type="term" value="C:plasma membrane"/>
    <property type="evidence" value="ECO:0007669"/>
    <property type="project" value="TreeGrafter"/>
</dbReference>
<dbReference type="GO" id="GO:0015271">
    <property type="term" value="F:outward rectifier potassium channel activity"/>
    <property type="evidence" value="ECO:0007669"/>
    <property type="project" value="TreeGrafter"/>
</dbReference>
<dbReference type="InterPro" id="IPR013099">
    <property type="entry name" value="K_chnl_dom"/>
</dbReference>
<feature type="transmembrane region" description="Helical" evidence="10">
    <location>
        <begin position="90"/>
        <end position="108"/>
    </location>
</feature>
<dbReference type="PANTHER" id="PTHR11003">
    <property type="entry name" value="POTASSIUM CHANNEL, SUBFAMILY K"/>
    <property type="match status" value="1"/>
</dbReference>
<evidence type="ECO:0000256" key="4">
    <source>
        <dbReference type="ARBA" id="ARBA00022989"/>
    </source>
</evidence>
<accession>A0A2A2JBG0</accession>
<comment type="subcellular location">
    <subcellularLocation>
        <location evidence="1">Membrane</location>
        <topology evidence="1">Multi-pass membrane protein</topology>
    </subcellularLocation>
</comment>
<feature type="domain" description="Potassium channel" evidence="11">
    <location>
        <begin position="582"/>
        <end position="620"/>
    </location>
</feature>
<evidence type="ECO:0000256" key="1">
    <source>
        <dbReference type="ARBA" id="ARBA00004141"/>
    </source>
</evidence>
<reference evidence="12 13" key="1">
    <citation type="journal article" date="2017" name="Curr. Biol.">
        <title>Genome architecture and evolution of a unichromosomal asexual nematode.</title>
        <authorList>
            <person name="Fradin H."/>
            <person name="Zegar C."/>
            <person name="Gutwein M."/>
            <person name="Lucas J."/>
            <person name="Kovtun M."/>
            <person name="Corcoran D."/>
            <person name="Baugh L.R."/>
            <person name="Kiontke K."/>
            <person name="Gunsalus K."/>
            <person name="Fitch D.H."/>
            <person name="Piano F."/>
        </authorList>
    </citation>
    <scope>NUCLEOTIDE SEQUENCE [LARGE SCALE GENOMIC DNA]</scope>
    <source>
        <strain evidence="12">PF1309</strain>
    </source>
</reference>
<protein>
    <recommendedName>
        <fullName evidence="11">Potassium channel domain-containing protein</fullName>
    </recommendedName>
</protein>
<dbReference type="PANTHER" id="PTHR11003:SF337">
    <property type="entry name" value="POTASSIUM CHANNEL DOMAIN-CONTAINING PROTEIN"/>
    <property type="match status" value="1"/>
</dbReference>
<comment type="caution">
    <text evidence="12">The sequence shown here is derived from an EMBL/GenBank/DDBJ whole genome shotgun (WGS) entry which is preliminary data.</text>
</comment>
<organism evidence="12 13">
    <name type="scientific">Diploscapter pachys</name>
    <dbReference type="NCBI Taxonomy" id="2018661"/>
    <lineage>
        <taxon>Eukaryota</taxon>
        <taxon>Metazoa</taxon>
        <taxon>Ecdysozoa</taxon>
        <taxon>Nematoda</taxon>
        <taxon>Chromadorea</taxon>
        <taxon>Rhabditida</taxon>
        <taxon>Rhabditina</taxon>
        <taxon>Rhabditomorpha</taxon>
        <taxon>Rhabditoidea</taxon>
        <taxon>Rhabditidae</taxon>
        <taxon>Diploscapter</taxon>
    </lineage>
</organism>
<evidence type="ECO:0000256" key="3">
    <source>
        <dbReference type="ARBA" id="ARBA00022692"/>
    </source>
</evidence>
<feature type="transmembrane region" description="Helical" evidence="10">
    <location>
        <begin position="120"/>
        <end position="141"/>
    </location>
</feature>
<evidence type="ECO:0000259" key="11">
    <source>
        <dbReference type="Pfam" id="PF07885"/>
    </source>
</evidence>
<evidence type="ECO:0000256" key="8">
    <source>
        <dbReference type="RuleBase" id="RU003857"/>
    </source>
</evidence>
<keyword evidence="4 10" id="KW-1133">Transmembrane helix</keyword>
<evidence type="ECO:0000256" key="5">
    <source>
        <dbReference type="ARBA" id="ARBA00023065"/>
    </source>
</evidence>
<dbReference type="Gene3D" id="1.10.287.70">
    <property type="match status" value="2"/>
</dbReference>
<dbReference type="EMBL" id="LIAE01010543">
    <property type="protein sequence ID" value="PAV59108.1"/>
    <property type="molecule type" value="Genomic_DNA"/>
</dbReference>
<keyword evidence="5 8" id="KW-0406">Ion transport</keyword>
<keyword evidence="13" id="KW-1185">Reference proteome</keyword>
<comment type="similarity">
    <text evidence="8">Belongs to the two pore domain potassium channel (TC 1.A.1.8) family.</text>
</comment>
<feature type="compositionally biased region" description="Basic and acidic residues" evidence="9">
    <location>
        <begin position="406"/>
        <end position="423"/>
    </location>
</feature>
<evidence type="ECO:0000313" key="12">
    <source>
        <dbReference type="EMBL" id="PAV59108.1"/>
    </source>
</evidence>
<dbReference type="OrthoDB" id="297496at2759"/>
<keyword evidence="2 8" id="KW-0813">Transport</keyword>
<dbReference type="InterPro" id="IPR003280">
    <property type="entry name" value="2pore_dom_K_chnl"/>
</dbReference>
<dbReference type="GO" id="GO:0022841">
    <property type="term" value="F:potassium ion leak channel activity"/>
    <property type="evidence" value="ECO:0007669"/>
    <property type="project" value="TreeGrafter"/>
</dbReference>